<dbReference type="InterPro" id="IPR011009">
    <property type="entry name" value="Kinase-like_dom_sf"/>
</dbReference>
<dbReference type="SUPFAM" id="SSF56112">
    <property type="entry name" value="Protein kinase-like (PK-like)"/>
    <property type="match status" value="1"/>
</dbReference>
<dbReference type="Proteomes" id="UP000807115">
    <property type="component" value="Chromosome 5"/>
</dbReference>
<sequence length="103" mass="11696">MQFSRLSRLKQREETISSVLFALWMAVRDSDYIIPVDEQSSMHTTINSAPLAGLPEFSYLDLELATNRFAKDNVLCEGGYGVVYRRRLSNGTPKSVMKIIFFG</sequence>
<accession>A0A921UFQ5</accession>
<organism evidence="1 2">
    <name type="scientific">Sorghum bicolor</name>
    <name type="common">Sorghum</name>
    <name type="synonym">Sorghum vulgare</name>
    <dbReference type="NCBI Taxonomy" id="4558"/>
    <lineage>
        <taxon>Eukaryota</taxon>
        <taxon>Viridiplantae</taxon>
        <taxon>Streptophyta</taxon>
        <taxon>Embryophyta</taxon>
        <taxon>Tracheophyta</taxon>
        <taxon>Spermatophyta</taxon>
        <taxon>Magnoliopsida</taxon>
        <taxon>Liliopsida</taxon>
        <taxon>Poales</taxon>
        <taxon>Poaceae</taxon>
        <taxon>PACMAD clade</taxon>
        <taxon>Panicoideae</taxon>
        <taxon>Andropogonodae</taxon>
        <taxon>Andropogoneae</taxon>
        <taxon>Sorghinae</taxon>
        <taxon>Sorghum</taxon>
    </lineage>
</organism>
<name>A0A921UFQ5_SORBI</name>
<evidence type="ECO:0000313" key="1">
    <source>
        <dbReference type="EMBL" id="KAG0529993.1"/>
    </source>
</evidence>
<dbReference type="AlphaFoldDB" id="A0A921UFQ5"/>
<dbReference type="EMBL" id="CM027684">
    <property type="protein sequence ID" value="KAG0529993.1"/>
    <property type="molecule type" value="Genomic_DNA"/>
</dbReference>
<reference evidence="1" key="1">
    <citation type="journal article" date="2019" name="BMC Genomics">
        <title>A new reference genome for Sorghum bicolor reveals high levels of sequence similarity between sweet and grain genotypes: implications for the genetics of sugar metabolism.</title>
        <authorList>
            <person name="Cooper E.A."/>
            <person name="Brenton Z.W."/>
            <person name="Flinn B.S."/>
            <person name="Jenkins J."/>
            <person name="Shu S."/>
            <person name="Flowers D."/>
            <person name="Luo F."/>
            <person name="Wang Y."/>
            <person name="Xia P."/>
            <person name="Barry K."/>
            <person name="Daum C."/>
            <person name="Lipzen A."/>
            <person name="Yoshinaga Y."/>
            <person name="Schmutz J."/>
            <person name="Saski C."/>
            <person name="Vermerris W."/>
            <person name="Kresovich S."/>
        </authorList>
    </citation>
    <scope>NUCLEOTIDE SEQUENCE</scope>
</reference>
<evidence type="ECO:0008006" key="3">
    <source>
        <dbReference type="Google" id="ProtNLM"/>
    </source>
</evidence>
<proteinExistence type="predicted"/>
<protein>
    <recommendedName>
        <fullName evidence="3">Protein kinase domain-containing protein</fullName>
    </recommendedName>
</protein>
<dbReference type="Gene3D" id="3.30.200.20">
    <property type="entry name" value="Phosphorylase Kinase, domain 1"/>
    <property type="match status" value="1"/>
</dbReference>
<gene>
    <name evidence="1" type="ORF">BDA96_05G145800</name>
</gene>
<comment type="caution">
    <text evidence="1">The sequence shown here is derived from an EMBL/GenBank/DDBJ whole genome shotgun (WGS) entry which is preliminary data.</text>
</comment>
<reference evidence="1" key="2">
    <citation type="submission" date="2020-10" db="EMBL/GenBank/DDBJ databases">
        <authorList>
            <person name="Cooper E.A."/>
            <person name="Brenton Z.W."/>
            <person name="Flinn B.S."/>
            <person name="Jenkins J."/>
            <person name="Shu S."/>
            <person name="Flowers D."/>
            <person name="Luo F."/>
            <person name="Wang Y."/>
            <person name="Xia P."/>
            <person name="Barry K."/>
            <person name="Daum C."/>
            <person name="Lipzen A."/>
            <person name="Yoshinaga Y."/>
            <person name="Schmutz J."/>
            <person name="Saski C."/>
            <person name="Vermerris W."/>
            <person name="Kresovich S."/>
        </authorList>
    </citation>
    <scope>NUCLEOTIDE SEQUENCE</scope>
</reference>
<evidence type="ECO:0000313" key="2">
    <source>
        <dbReference type="Proteomes" id="UP000807115"/>
    </source>
</evidence>